<evidence type="ECO:0000313" key="3">
    <source>
        <dbReference type="Proteomes" id="UP000601361"/>
    </source>
</evidence>
<dbReference type="Gene3D" id="3.40.30.10">
    <property type="entry name" value="Glutaredoxin"/>
    <property type="match status" value="1"/>
</dbReference>
<dbReference type="PANTHER" id="PTHR42852:SF17">
    <property type="entry name" value="THIOREDOXIN-LIKE PROTEIN HI_1115"/>
    <property type="match status" value="1"/>
</dbReference>
<dbReference type="InterPro" id="IPR012336">
    <property type="entry name" value="Thioredoxin-like_fold"/>
</dbReference>
<gene>
    <name evidence="2" type="ORF">GCM10011378_40250</name>
</gene>
<dbReference type="PANTHER" id="PTHR42852">
    <property type="entry name" value="THIOL:DISULFIDE INTERCHANGE PROTEIN DSBE"/>
    <property type="match status" value="1"/>
</dbReference>
<dbReference type="EMBL" id="BMGS01000015">
    <property type="protein sequence ID" value="GGG60228.1"/>
    <property type="molecule type" value="Genomic_DNA"/>
</dbReference>
<reference evidence="3" key="1">
    <citation type="journal article" date="2019" name="Int. J. Syst. Evol. Microbiol.">
        <title>The Global Catalogue of Microorganisms (GCM) 10K type strain sequencing project: providing services to taxonomists for standard genome sequencing and annotation.</title>
        <authorList>
            <consortium name="The Broad Institute Genomics Platform"/>
            <consortium name="The Broad Institute Genome Sequencing Center for Infectious Disease"/>
            <person name="Wu L."/>
            <person name="Ma J."/>
        </authorList>
    </citation>
    <scope>NUCLEOTIDE SEQUENCE [LARGE SCALE GENOMIC DNA]</scope>
    <source>
        <strain evidence="3">CGMCC 1.12990</strain>
    </source>
</reference>
<dbReference type="InterPro" id="IPR050553">
    <property type="entry name" value="Thioredoxin_ResA/DsbE_sf"/>
</dbReference>
<name>A0ABQ1X4X9_9BACT</name>
<evidence type="ECO:0000313" key="2">
    <source>
        <dbReference type="EMBL" id="GGG60228.1"/>
    </source>
</evidence>
<sequence>MNFLIGRDVHERIVFVPAAGPNSLSFRARDQQVLPATPGNIPPATFRIALEGVRGSQRLELRPVVYATGERYASAREQDLFLRLELRGHRSTATLPLGPNRLALRVTHPGYPGLPRDLVYPDSSTQVRVLDEKNAPVTYRLGESFLMQGHLVRLSHLTPAGDSLYVAVTGPEKSPSAYGSTPQLLFQPTEATDVRGHRVRLTGTERPLVLDFWGTWCKPCVALTPALHALHRQYGASIDLVGVALDEPQKVKHYVAAHAIPWPNLVVPANQAHSLLTQWEIREYPTFLLVYRGKVLYRGIGARGFQELTQRLAQLP</sequence>
<dbReference type="Proteomes" id="UP000601361">
    <property type="component" value="Unassembled WGS sequence"/>
</dbReference>
<organism evidence="2 3">
    <name type="scientific">Hymenobacter glacieicola</name>
    <dbReference type="NCBI Taxonomy" id="1562124"/>
    <lineage>
        <taxon>Bacteria</taxon>
        <taxon>Pseudomonadati</taxon>
        <taxon>Bacteroidota</taxon>
        <taxon>Cytophagia</taxon>
        <taxon>Cytophagales</taxon>
        <taxon>Hymenobacteraceae</taxon>
        <taxon>Hymenobacter</taxon>
    </lineage>
</organism>
<feature type="domain" description="Thioredoxin" evidence="1">
    <location>
        <begin position="180"/>
        <end position="316"/>
    </location>
</feature>
<protein>
    <recommendedName>
        <fullName evidence="1">Thioredoxin domain-containing protein</fullName>
    </recommendedName>
</protein>
<dbReference type="PROSITE" id="PS51352">
    <property type="entry name" value="THIOREDOXIN_2"/>
    <property type="match status" value="1"/>
</dbReference>
<dbReference type="InterPro" id="IPR036249">
    <property type="entry name" value="Thioredoxin-like_sf"/>
</dbReference>
<dbReference type="Pfam" id="PF13905">
    <property type="entry name" value="Thioredoxin_8"/>
    <property type="match status" value="1"/>
</dbReference>
<comment type="caution">
    <text evidence="2">The sequence shown here is derived from an EMBL/GenBank/DDBJ whole genome shotgun (WGS) entry which is preliminary data.</text>
</comment>
<accession>A0ABQ1X4X9</accession>
<dbReference type="InterPro" id="IPR013766">
    <property type="entry name" value="Thioredoxin_domain"/>
</dbReference>
<dbReference type="CDD" id="cd02966">
    <property type="entry name" value="TlpA_like_family"/>
    <property type="match status" value="1"/>
</dbReference>
<dbReference type="SUPFAM" id="SSF52833">
    <property type="entry name" value="Thioredoxin-like"/>
    <property type="match status" value="1"/>
</dbReference>
<evidence type="ECO:0000259" key="1">
    <source>
        <dbReference type="PROSITE" id="PS51352"/>
    </source>
</evidence>
<keyword evidence="3" id="KW-1185">Reference proteome</keyword>
<proteinExistence type="predicted"/>